<keyword evidence="3" id="KW-1185">Reference proteome</keyword>
<dbReference type="AlphaFoldDB" id="A0AAE0KHJ2"/>
<feature type="compositionally biased region" description="Polar residues" evidence="1">
    <location>
        <begin position="41"/>
        <end position="50"/>
    </location>
</feature>
<sequence>MTAQPRVCQRAGQGKQRSPAPRATRRPRTKEQPEEPETSRETLVNLPTDTRTRSFVAQTADWAAVHVPSVSVRNHSLGTDPARRQPACSTYSGKTIDMACMAFWSRMPASEVGLAFPGSQGCGCGEVRLCRRCLCLFHTRLNLPKAVGWSVGQLQKRNGVVMLVRRYDARGYYPPAPSPTPSFRFGFAFLLSASVPRLVSASGGGFQLSTSDRYIGITSRWSDNEMSRALSSPELLALRSSELLWSAVSQS</sequence>
<organism evidence="2 3">
    <name type="scientific">Lasiosphaeria ovina</name>
    <dbReference type="NCBI Taxonomy" id="92902"/>
    <lineage>
        <taxon>Eukaryota</taxon>
        <taxon>Fungi</taxon>
        <taxon>Dikarya</taxon>
        <taxon>Ascomycota</taxon>
        <taxon>Pezizomycotina</taxon>
        <taxon>Sordariomycetes</taxon>
        <taxon>Sordariomycetidae</taxon>
        <taxon>Sordariales</taxon>
        <taxon>Lasiosphaeriaceae</taxon>
        <taxon>Lasiosphaeria</taxon>
    </lineage>
</organism>
<dbReference type="EMBL" id="JAULSN010000003">
    <property type="protein sequence ID" value="KAK3376868.1"/>
    <property type="molecule type" value="Genomic_DNA"/>
</dbReference>
<protein>
    <submittedName>
        <fullName evidence="2">Uncharacterized protein</fullName>
    </submittedName>
</protein>
<comment type="caution">
    <text evidence="2">The sequence shown here is derived from an EMBL/GenBank/DDBJ whole genome shotgun (WGS) entry which is preliminary data.</text>
</comment>
<feature type="compositionally biased region" description="Basic and acidic residues" evidence="1">
    <location>
        <begin position="29"/>
        <end position="40"/>
    </location>
</feature>
<evidence type="ECO:0000256" key="1">
    <source>
        <dbReference type="SAM" id="MobiDB-lite"/>
    </source>
</evidence>
<feature type="region of interest" description="Disordered" evidence="1">
    <location>
        <begin position="1"/>
        <end position="50"/>
    </location>
</feature>
<evidence type="ECO:0000313" key="2">
    <source>
        <dbReference type="EMBL" id="KAK3376868.1"/>
    </source>
</evidence>
<accession>A0AAE0KHJ2</accession>
<dbReference type="Proteomes" id="UP001287356">
    <property type="component" value="Unassembled WGS sequence"/>
</dbReference>
<reference evidence="2" key="1">
    <citation type="journal article" date="2023" name="Mol. Phylogenet. Evol.">
        <title>Genome-scale phylogeny and comparative genomics of the fungal order Sordariales.</title>
        <authorList>
            <person name="Hensen N."/>
            <person name="Bonometti L."/>
            <person name="Westerberg I."/>
            <person name="Brannstrom I.O."/>
            <person name="Guillou S."/>
            <person name="Cros-Aarteil S."/>
            <person name="Calhoun S."/>
            <person name="Haridas S."/>
            <person name="Kuo A."/>
            <person name="Mondo S."/>
            <person name="Pangilinan J."/>
            <person name="Riley R."/>
            <person name="LaButti K."/>
            <person name="Andreopoulos B."/>
            <person name="Lipzen A."/>
            <person name="Chen C."/>
            <person name="Yan M."/>
            <person name="Daum C."/>
            <person name="Ng V."/>
            <person name="Clum A."/>
            <person name="Steindorff A."/>
            <person name="Ohm R.A."/>
            <person name="Martin F."/>
            <person name="Silar P."/>
            <person name="Natvig D.O."/>
            <person name="Lalanne C."/>
            <person name="Gautier V."/>
            <person name="Ament-Velasquez S.L."/>
            <person name="Kruys A."/>
            <person name="Hutchinson M.I."/>
            <person name="Powell A.J."/>
            <person name="Barry K."/>
            <person name="Miller A.N."/>
            <person name="Grigoriev I.V."/>
            <person name="Debuchy R."/>
            <person name="Gladieux P."/>
            <person name="Hiltunen Thoren M."/>
            <person name="Johannesson H."/>
        </authorList>
    </citation>
    <scope>NUCLEOTIDE SEQUENCE</scope>
    <source>
        <strain evidence="2">CBS 958.72</strain>
    </source>
</reference>
<gene>
    <name evidence="2" type="ORF">B0T24DRAFT_231443</name>
</gene>
<reference evidence="2" key="2">
    <citation type="submission" date="2023-06" db="EMBL/GenBank/DDBJ databases">
        <authorList>
            <consortium name="Lawrence Berkeley National Laboratory"/>
            <person name="Haridas S."/>
            <person name="Hensen N."/>
            <person name="Bonometti L."/>
            <person name="Westerberg I."/>
            <person name="Brannstrom I.O."/>
            <person name="Guillou S."/>
            <person name="Cros-Aarteil S."/>
            <person name="Calhoun S."/>
            <person name="Kuo A."/>
            <person name="Mondo S."/>
            <person name="Pangilinan J."/>
            <person name="Riley R."/>
            <person name="Labutti K."/>
            <person name="Andreopoulos B."/>
            <person name="Lipzen A."/>
            <person name="Chen C."/>
            <person name="Yanf M."/>
            <person name="Daum C."/>
            <person name="Ng V."/>
            <person name="Clum A."/>
            <person name="Steindorff A."/>
            <person name="Ohm R."/>
            <person name="Martin F."/>
            <person name="Silar P."/>
            <person name="Natvig D."/>
            <person name="Lalanne C."/>
            <person name="Gautier V."/>
            <person name="Ament-Velasquez S.L."/>
            <person name="Kruys A."/>
            <person name="Hutchinson M.I."/>
            <person name="Powell A.J."/>
            <person name="Barry K."/>
            <person name="Miller A.N."/>
            <person name="Grigoriev I.V."/>
            <person name="Debuchy R."/>
            <person name="Gladieux P."/>
            <person name="Thoren M.H."/>
            <person name="Johannesson H."/>
        </authorList>
    </citation>
    <scope>NUCLEOTIDE SEQUENCE</scope>
    <source>
        <strain evidence="2">CBS 958.72</strain>
    </source>
</reference>
<evidence type="ECO:0000313" key="3">
    <source>
        <dbReference type="Proteomes" id="UP001287356"/>
    </source>
</evidence>
<proteinExistence type="predicted"/>
<name>A0AAE0KHJ2_9PEZI</name>